<dbReference type="PANTHER" id="PTHR45667">
    <property type="entry name" value="S-ADENOSYLMETHIONINE MITOCHONDRIAL CARRIER PROTEIN"/>
    <property type="match status" value="1"/>
</dbReference>
<protein>
    <recommendedName>
        <fullName evidence="12">Mitochondrial carrier protein</fullName>
    </recommendedName>
</protein>
<keyword evidence="3 9" id="KW-0813">Transport</keyword>
<evidence type="ECO:0000256" key="4">
    <source>
        <dbReference type="ARBA" id="ARBA00022692"/>
    </source>
</evidence>
<dbReference type="InterPro" id="IPR002067">
    <property type="entry name" value="MCP"/>
</dbReference>
<dbReference type="InterPro" id="IPR018108">
    <property type="entry name" value="MCP_transmembrane"/>
</dbReference>
<evidence type="ECO:0000313" key="11">
    <source>
        <dbReference type="Proteomes" id="UP000825935"/>
    </source>
</evidence>
<dbReference type="FunFam" id="1.50.40.10:FF:000113">
    <property type="entry name" value="Mitochondrial substrate carrier family protein"/>
    <property type="match status" value="1"/>
</dbReference>
<dbReference type="SUPFAM" id="SSF103506">
    <property type="entry name" value="Mitochondrial carrier"/>
    <property type="match status" value="1"/>
</dbReference>
<dbReference type="OMA" id="FFGVYEF"/>
<reference evidence="10" key="1">
    <citation type="submission" date="2021-08" db="EMBL/GenBank/DDBJ databases">
        <title>WGS assembly of Ceratopteris richardii.</title>
        <authorList>
            <person name="Marchant D.B."/>
            <person name="Chen G."/>
            <person name="Jenkins J."/>
            <person name="Shu S."/>
            <person name="Leebens-Mack J."/>
            <person name="Grimwood J."/>
            <person name="Schmutz J."/>
            <person name="Soltis P."/>
            <person name="Soltis D."/>
            <person name="Chen Z.-H."/>
        </authorList>
    </citation>
    <scope>NUCLEOTIDE SEQUENCE</scope>
    <source>
        <strain evidence="10">Whitten #5841</strain>
        <tissue evidence="10">Leaf</tissue>
    </source>
</reference>
<comment type="similarity">
    <text evidence="2 9">Belongs to the mitochondrial carrier (TC 2.A.29) family.</text>
</comment>
<proteinExistence type="inferred from homology"/>
<evidence type="ECO:0000256" key="2">
    <source>
        <dbReference type="ARBA" id="ARBA00006375"/>
    </source>
</evidence>
<keyword evidence="6" id="KW-1133">Transmembrane helix</keyword>
<keyword evidence="4 8" id="KW-0812">Transmembrane</keyword>
<evidence type="ECO:0000256" key="1">
    <source>
        <dbReference type="ARBA" id="ARBA00004141"/>
    </source>
</evidence>
<feature type="repeat" description="Solcar" evidence="8">
    <location>
        <begin position="14"/>
        <end position="104"/>
    </location>
</feature>
<name>A0A8T2RPU2_CERRI</name>
<gene>
    <name evidence="10" type="ORF">KP509_25G043400</name>
</gene>
<keyword evidence="7 8" id="KW-0472">Membrane</keyword>
<evidence type="ECO:0000256" key="5">
    <source>
        <dbReference type="ARBA" id="ARBA00022737"/>
    </source>
</evidence>
<dbReference type="GO" id="GO:0055085">
    <property type="term" value="P:transmembrane transport"/>
    <property type="evidence" value="ECO:0007669"/>
    <property type="project" value="InterPro"/>
</dbReference>
<evidence type="ECO:0000256" key="9">
    <source>
        <dbReference type="RuleBase" id="RU000488"/>
    </source>
</evidence>
<comment type="caution">
    <text evidence="10">The sequence shown here is derived from an EMBL/GenBank/DDBJ whole genome shotgun (WGS) entry which is preliminary data.</text>
</comment>
<feature type="repeat" description="Solcar" evidence="8">
    <location>
        <begin position="227"/>
        <end position="313"/>
    </location>
</feature>
<evidence type="ECO:0000256" key="7">
    <source>
        <dbReference type="ARBA" id="ARBA00023136"/>
    </source>
</evidence>
<comment type="subcellular location">
    <subcellularLocation>
        <location evidence="1">Membrane</location>
        <topology evidence="1">Multi-pass membrane protein</topology>
    </subcellularLocation>
</comment>
<dbReference type="InterPro" id="IPR023395">
    <property type="entry name" value="MCP_dom_sf"/>
</dbReference>
<dbReference type="Pfam" id="PF00153">
    <property type="entry name" value="Mito_carr"/>
    <property type="match status" value="3"/>
</dbReference>
<dbReference type="PRINTS" id="PR00926">
    <property type="entry name" value="MITOCARRIER"/>
</dbReference>
<evidence type="ECO:0000313" key="10">
    <source>
        <dbReference type="EMBL" id="KAH7298442.1"/>
    </source>
</evidence>
<dbReference type="AlphaFoldDB" id="A0A8T2RPU2"/>
<accession>A0A8T2RPU2</accession>
<dbReference type="OrthoDB" id="415315at2759"/>
<dbReference type="EMBL" id="CM035430">
    <property type="protein sequence ID" value="KAH7298442.1"/>
    <property type="molecule type" value="Genomic_DNA"/>
</dbReference>
<keyword evidence="11" id="KW-1185">Reference proteome</keyword>
<dbReference type="PROSITE" id="PS50920">
    <property type="entry name" value="SOLCAR"/>
    <property type="match status" value="3"/>
</dbReference>
<dbReference type="GO" id="GO:0016020">
    <property type="term" value="C:membrane"/>
    <property type="evidence" value="ECO:0007669"/>
    <property type="project" value="UniProtKB-SubCell"/>
</dbReference>
<evidence type="ECO:0008006" key="12">
    <source>
        <dbReference type="Google" id="ProtNLM"/>
    </source>
</evidence>
<evidence type="ECO:0000256" key="8">
    <source>
        <dbReference type="PROSITE-ProRule" id="PRU00282"/>
    </source>
</evidence>
<keyword evidence="5" id="KW-0677">Repeat</keyword>
<sequence length="345" mass="37579">MAGSHNGPIPFVRDEAWREFVCGGIASALGESLMHPVDTVKTRMQSGGSFLSNIQESTKLSEVLKVVLKHDGYRGLYRGLPAGMAGSFATGATYFGLIELTKAWITETRPDLSGPVSHFCAGAVGDTLGSVIYVPCEIIKQRMQIQGSLQNWEGKMAGIPNAHYYRSFAHAARCIVREEGYRGLFTGFGSTIGRDIPFAGLLIVFYEGLAKAVKSGKDPTNAKEFAITGFEDLVLGGLAGGSSAFLTTPLDIIKTRLQVQGSSKRYKGWCDAMTSIWKDDGFMGFWKGSLPRVIWYLPACAVTFMSWQALRNVFIKRTTDQEMNSSSLESSLDSLPTVVHSSQAR</sequence>
<evidence type="ECO:0000256" key="3">
    <source>
        <dbReference type="ARBA" id="ARBA00022448"/>
    </source>
</evidence>
<evidence type="ECO:0000256" key="6">
    <source>
        <dbReference type="ARBA" id="ARBA00022989"/>
    </source>
</evidence>
<dbReference type="Proteomes" id="UP000825935">
    <property type="component" value="Chromosome 25"/>
</dbReference>
<feature type="repeat" description="Solcar" evidence="8">
    <location>
        <begin position="113"/>
        <end position="212"/>
    </location>
</feature>
<dbReference type="Gene3D" id="1.50.40.10">
    <property type="entry name" value="Mitochondrial carrier domain"/>
    <property type="match status" value="2"/>
</dbReference>
<organism evidence="10 11">
    <name type="scientific">Ceratopteris richardii</name>
    <name type="common">Triangle waterfern</name>
    <dbReference type="NCBI Taxonomy" id="49495"/>
    <lineage>
        <taxon>Eukaryota</taxon>
        <taxon>Viridiplantae</taxon>
        <taxon>Streptophyta</taxon>
        <taxon>Embryophyta</taxon>
        <taxon>Tracheophyta</taxon>
        <taxon>Polypodiopsida</taxon>
        <taxon>Polypodiidae</taxon>
        <taxon>Polypodiales</taxon>
        <taxon>Pteridineae</taxon>
        <taxon>Pteridaceae</taxon>
        <taxon>Parkerioideae</taxon>
        <taxon>Ceratopteris</taxon>
    </lineage>
</organism>